<dbReference type="AlphaFoldDB" id="A0A6I8LDV6"/>
<sequence length="43" mass="4604">MPFSLSSPDVRSDGRAMAAVTEGDQAVMTSGCVRASDVVERMW</sequence>
<gene>
    <name evidence="1" type="ORF">AA23TX_00262</name>
</gene>
<evidence type="ECO:0000313" key="2">
    <source>
        <dbReference type="Proteomes" id="UP000399805"/>
    </source>
</evidence>
<proteinExistence type="predicted"/>
<name>A0A6I8LDV6_9PSEU</name>
<accession>A0A6I8LDV6</accession>
<dbReference type="Proteomes" id="UP000399805">
    <property type="component" value="Unassembled WGS sequence"/>
</dbReference>
<reference evidence="1 2" key="1">
    <citation type="submission" date="2019-09" db="EMBL/GenBank/DDBJ databases">
        <authorList>
            <person name="Leyn A S."/>
        </authorList>
    </citation>
    <scope>NUCLEOTIDE SEQUENCE [LARGE SCALE GENOMIC DNA]</scope>
    <source>
        <strain evidence="1">AA231_1</strain>
    </source>
</reference>
<organism evidence="1 2">
    <name type="scientific">Amycolatopsis camponoti</name>
    <dbReference type="NCBI Taxonomy" id="2606593"/>
    <lineage>
        <taxon>Bacteria</taxon>
        <taxon>Bacillati</taxon>
        <taxon>Actinomycetota</taxon>
        <taxon>Actinomycetes</taxon>
        <taxon>Pseudonocardiales</taxon>
        <taxon>Pseudonocardiaceae</taxon>
        <taxon>Amycolatopsis</taxon>
    </lineage>
</organism>
<protein>
    <submittedName>
        <fullName evidence="1">Uncharacterized protein</fullName>
    </submittedName>
</protein>
<evidence type="ECO:0000313" key="1">
    <source>
        <dbReference type="EMBL" id="VVJ15241.1"/>
    </source>
</evidence>
<dbReference type="EMBL" id="CABVGP010000001">
    <property type="protein sequence ID" value="VVJ15241.1"/>
    <property type="molecule type" value="Genomic_DNA"/>
</dbReference>
<keyword evidence="2" id="KW-1185">Reference proteome</keyword>